<dbReference type="AlphaFoldDB" id="A0A9P7DR71"/>
<proteinExistence type="predicted"/>
<gene>
    <name evidence="1" type="ORF">BJ212DRAFT_1211635</name>
</gene>
<evidence type="ECO:0000313" key="2">
    <source>
        <dbReference type="Proteomes" id="UP000807769"/>
    </source>
</evidence>
<comment type="caution">
    <text evidence="1">The sequence shown here is derived from an EMBL/GenBank/DDBJ whole genome shotgun (WGS) entry which is preliminary data.</text>
</comment>
<dbReference type="OrthoDB" id="2675815at2759"/>
<organism evidence="1 2">
    <name type="scientific">Suillus subaureus</name>
    <dbReference type="NCBI Taxonomy" id="48587"/>
    <lineage>
        <taxon>Eukaryota</taxon>
        <taxon>Fungi</taxon>
        <taxon>Dikarya</taxon>
        <taxon>Basidiomycota</taxon>
        <taxon>Agaricomycotina</taxon>
        <taxon>Agaricomycetes</taxon>
        <taxon>Agaricomycetidae</taxon>
        <taxon>Boletales</taxon>
        <taxon>Suillineae</taxon>
        <taxon>Suillaceae</taxon>
        <taxon>Suillus</taxon>
    </lineage>
</organism>
<dbReference type="Proteomes" id="UP000807769">
    <property type="component" value="Unassembled WGS sequence"/>
</dbReference>
<dbReference type="EMBL" id="JABBWG010000101">
    <property type="protein sequence ID" value="KAG1801125.1"/>
    <property type="molecule type" value="Genomic_DNA"/>
</dbReference>
<dbReference type="GeneID" id="64623257"/>
<name>A0A9P7DR71_9AGAM</name>
<evidence type="ECO:0000313" key="1">
    <source>
        <dbReference type="EMBL" id="KAG1801125.1"/>
    </source>
</evidence>
<reference evidence="1" key="1">
    <citation type="journal article" date="2020" name="New Phytol.">
        <title>Comparative genomics reveals dynamic genome evolution in host specialist ectomycorrhizal fungi.</title>
        <authorList>
            <person name="Lofgren L.A."/>
            <person name="Nguyen N.H."/>
            <person name="Vilgalys R."/>
            <person name="Ruytinx J."/>
            <person name="Liao H.L."/>
            <person name="Branco S."/>
            <person name="Kuo A."/>
            <person name="LaButti K."/>
            <person name="Lipzen A."/>
            <person name="Andreopoulos W."/>
            <person name="Pangilinan J."/>
            <person name="Riley R."/>
            <person name="Hundley H."/>
            <person name="Na H."/>
            <person name="Barry K."/>
            <person name="Grigoriev I.V."/>
            <person name="Stajich J.E."/>
            <person name="Kennedy P.G."/>
        </authorList>
    </citation>
    <scope>NUCLEOTIDE SEQUENCE</scope>
    <source>
        <strain evidence="1">MN1</strain>
    </source>
</reference>
<keyword evidence="2" id="KW-1185">Reference proteome</keyword>
<feature type="non-terminal residue" evidence="1">
    <location>
        <position position="159"/>
    </location>
</feature>
<protein>
    <submittedName>
        <fullName evidence="1">Uncharacterized protein</fullName>
    </submittedName>
</protein>
<sequence>MTDPSFLVCPDFMTKWYRVSCTSMVNANVTEAQAAETLRNIWIMTNEDLCLQWHQQVIEDKHLNAERRCLAKEEAEWQKAVLELEEATMRADERKKNCFKHLPIPVQPHPLVNDEEALVSKFALRKLDKGHYVELYYWTNHSLDDVMINHCTRDNDSMV</sequence>
<dbReference type="RefSeq" id="XP_041185999.1">
    <property type="nucleotide sequence ID" value="XM_041329240.1"/>
</dbReference>
<accession>A0A9P7DR71</accession>